<evidence type="ECO:0000313" key="1">
    <source>
        <dbReference type="EMBL" id="KAJ9148901.1"/>
    </source>
</evidence>
<dbReference type="EMBL" id="JANBVO010000011">
    <property type="protein sequence ID" value="KAJ9148901.1"/>
    <property type="molecule type" value="Genomic_DNA"/>
</dbReference>
<evidence type="ECO:0000313" key="2">
    <source>
        <dbReference type="Proteomes" id="UP001174694"/>
    </source>
</evidence>
<comment type="caution">
    <text evidence="1">The sequence shown here is derived from an EMBL/GenBank/DDBJ whole genome shotgun (WGS) entry which is preliminary data.</text>
</comment>
<sequence length="105" mass="12319">MYRIPRRNFATSARVYPGFLPFLNTMRKGAKWIPPFLVLMTIGYGISAYRQGQIEEYLTNMEKLHQQDAERRRRAKLLLDAYGDRTSLDELQAAMRVYESQQGNE</sequence>
<organism evidence="1 2">
    <name type="scientific">Pleurostoma richardsiae</name>
    <dbReference type="NCBI Taxonomy" id="41990"/>
    <lineage>
        <taxon>Eukaryota</taxon>
        <taxon>Fungi</taxon>
        <taxon>Dikarya</taxon>
        <taxon>Ascomycota</taxon>
        <taxon>Pezizomycotina</taxon>
        <taxon>Sordariomycetes</taxon>
        <taxon>Sordariomycetidae</taxon>
        <taxon>Calosphaeriales</taxon>
        <taxon>Pleurostomataceae</taxon>
        <taxon>Pleurostoma</taxon>
    </lineage>
</organism>
<accession>A0AA38RFM3</accession>
<protein>
    <submittedName>
        <fullName evidence="1">Uncharacterized protein</fullName>
    </submittedName>
</protein>
<dbReference type="AlphaFoldDB" id="A0AA38RFM3"/>
<keyword evidence="2" id="KW-1185">Reference proteome</keyword>
<dbReference type="Proteomes" id="UP001174694">
    <property type="component" value="Unassembled WGS sequence"/>
</dbReference>
<gene>
    <name evidence="1" type="ORF">NKR23_g4743</name>
</gene>
<name>A0AA38RFM3_9PEZI</name>
<proteinExistence type="predicted"/>
<reference evidence="1" key="1">
    <citation type="submission" date="2022-07" db="EMBL/GenBank/DDBJ databases">
        <title>Fungi with potential for degradation of polypropylene.</title>
        <authorList>
            <person name="Gostincar C."/>
        </authorList>
    </citation>
    <scope>NUCLEOTIDE SEQUENCE</scope>
    <source>
        <strain evidence="1">EXF-13308</strain>
    </source>
</reference>